<dbReference type="Pfam" id="PF23961">
    <property type="entry name" value="Phage_tail_terminator_9"/>
    <property type="match status" value="1"/>
</dbReference>
<dbReference type="SUPFAM" id="SSF63411">
    <property type="entry name" value="LuxS/MPP-like metallohydrolase"/>
    <property type="match status" value="1"/>
</dbReference>
<dbReference type="RefSeq" id="WP_119116451.1">
    <property type="nucleotide sequence ID" value="NZ_QWVS01000013.1"/>
</dbReference>
<gene>
    <name evidence="2" type="ORF">D1953_06990</name>
</gene>
<feature type="domain" description="Phage neck terminator protein gp12-like" evidence="1">
    <location>
        <begin position="8"/>
        <end position="159"/>
    </location>
</feature>
<dbReference type="GO" id="GO:0046872">
    <property type="term" value="F:metal ion binding"/>
    <property type="evidence" value="ECO:0007669"/>
    <property type="project" value="InterPro"/>
</dbReference>
<organism evidence="2 3">
    <name type="scientific">Peribacillus asahii</name>
    <dbReference type="NCBI Taxonomy" id="228899"/>
    <lineage>
        <taxon>Bacteria</taxon>
        <taxon>Bacillati</taxon>
        <taxon>Bacillota</taxon>
        <taxon>Bacilli</taxon>
        <taxon>Bacillales</taxon>
        <taxon>Bacillaceae</taxon>
        <taxon>Peribacillus</taxon>
    </lineage>
</organism>
<evidence type="ECO:0000313" key="3">
    <source>
        <dbReference type="Proteomes" id="UP000266016"/>
    </source>
</evidence>
<reference evidence="2 3" key="1">
    <citation type="submission" date="2018-08" db="EMBL/GenBank/DDBJ databases">
        <title>Bacillus jemisoniae sp. nov., Bacillus chryseoplanitiae sp. nov., Bacillus resnikiae sp. nov., and Bacillus frankliniae sp. nov., isolated from Viking spacecraft and associated surfaces.</title>
        <authorList>
            <person name="Seuylemezian A."/>
            <person name="Vaishampayan P."/>
        </authorList>
    </citation>
    <scope>NUCLEOTIDE SEQUENCE [LARGE SCALE GENOMIC DNA]</scope>
    <source>
        <strain evidence="2 3">MA001</strain>
    </source>
</reference>
<sequence>MNLVAVKELITQIKKDIGIPIIKGNTKAPAPKPPYGMYNITSPYIKGKGRGAVTLHDSESGPYEKRTEEYTFTISFSIFAENTETTIGLAHKVHQWFLFLGEEFIREQGFVIASVGNIENRTTFLVDDYEYRYGFDVQFRAVDEQIRQIETIEKVEITNLGG</sequence>
<proteinExistence type="predicted"/>
<comment type="caution">
    <text evidence="2">The sequence shown here is derived from an EMBL/GenBank/DDBJ whole genome shotgun (WGS) entry which is preliminary data.</text>
</comment>
<name>A0A398BHZ8_9BACI</name>
<keyword evidence="3" id="KW-1185">Reference proteome</keyword>
<accession>A0A398BHZ8</accession>
<dbReference type="EMBL" id="QWVS01000013">
    <property type="protein sequence ID" value="RID87056.1"/>
    <property type="molecule type" value="Genomic_DNA"/>
</dbReference>
<dbReference type="AlphaFoldDB" id="A0A398BHZ8"/>
<dbReference type="InterPro" id="IPR057087">
    <property type="entry name" value="Gp12-like"/>
</dbReference>
<dbReference type="InterPro" id="IPR011249">
    <property type="entry name" value="Metalloenz_LuxS/M16"/>
</dbReference>
<dbReference type="Proteomes" id="UP000266016">
    <property type="component" value="Unassembled WGS sequence"/>
</dbReference>
<evidence type="ECO:0000313" key="2">
    <source>
        <dbReference type="EMBL" id="RID87056.1"/>
    </source>
</evidence>
<dbReference type="NCBIfam" id="NF047498">
    <property type="entry name" value="LIC_12616_fam"/>
    <property type="match status" value="1"/>
</dbReference>
<evidence type="ECO:0000259" key="1">
    <source>
        <dbReference type="Pfam" id="PF23961"/>
    </source>
</evidence>
<protein>
    <recommendedName>
        <fullName evidence="1">Phage neck terminator protein gp12-like domain-containing protein</fullName>
    </recommendedName>
</protein>